<dbReference type="KEGG" id="cbei:LF65_00082"/>
<dbReference type="AlphaFoldDB" id="A0A0B5QJD1"/>
<proteinExistence type="predicted"/>
<evidence type="ECO:0000313" key="1">
    <source>
        <dbReference type="EMBL" id="AJG96773.1"/>
    </source>
</evidence>
<dbReference type="Proteomes" id="UP000031866">
    <property type="component" value="Chromosome"/>
</dbReference>
<dbReference type="EMBL" id="CP010086">
    <property type="protein sequence ID" value="AJG96773.1"/>
    <property type="molecule type" value="Genomic_DNA"/>
</dbReference>
<dbReference type="Pfam" id="PF18742">
    <property type="entry name" value="DpnII-MboI"/>
    <property type="match status" value="1"/>
</dbReference>
<accession>A0A0B5QJD1</accession>
<gene>
    <name evidence="1" type="ORF">LF65_00082</name>
</gene>
<evidence type="ECO:0000313" key="2">
    <source>
        <dbReference type="Proteomes" id="UP000031866"/>
    </source>
</evidence>
<dbReference type="OrthoDB" id="1907904at2"/>
<organism evidence="1 2">
    <name type="scientific">Clostridium beijerinckii</name>
    <name type="common">Clostridium MP</name>
    <dbReference type="NCBI Taxonomy" id="1520"/>
    <lineage>
        <taxon>Bacteria</taxon>
        <taxon>Bacillati</taxon>
        <taxon>Bacillota</taxon>
        <taxon>Clostridia</taxon>
        <taxon>Eubacteriales</taxon>
        <taxon>Clostridiaceae</taxon>
        <taxon>Clostridium</taxon>
    </lineage>
</organism>
<name>A0A0B5QJD1_CLOBE</name>
<dbReference type="RefSeq" id="WP_041893360.1">
    <property type="nucleotide sequence ID" value="NZ_CP010086.2"/>
</dbReference>
<protein>
    <submittedName>
        <fullName evidence="1">Uncharacterized protein</fullName>
    </submittedName>
</protein>
<sequence>MQGNYSLKADPIICERIIKEQIYILNDLQDINEIKNAFKQINVNMLEVLDSNEVLAQIKSKEIYLENEYSKIKTKESIIKAKEKVIEYLEELIVEINNISSILNDEISQEVAITIIKRILNNFYAHIETMYEQPTHGRAGITKEKLDNIKIVNEYDVQRILYSLIKPVFPEARVEVSNDTGFSTVRYDIFIEKYSIIIEVKCTRVSMTERSLTEEIGADIYHYEYSNIFFFIYDKEKIIKNKVAFENTYNKSFNEKSIITTIIQPINL</sequence>
<reference evidence="2" key="1">
    <citation type="submission" date="2014-12" db="EMBL/GenBank/DDBJ databases">
        <title>Genome sequence of Clostridium beijerinckii strain 59B.</title>
        <authorList>
            <person name="Little G.T."/>
            <person name="Minton N.P."/>
        </authorList>
    </citation>
    <scope>NUCLEOTIDE SEQUENCE [LARGE SCALE GENOMIC DNA]</scope>
    <source>
        <strain evidence="2">59B</strain>
    </source>
</reference>